<evidence type="ECO:0000256" key="15">
    <source>
        <dbReference type="PIRSR" id="PIRSR006769-1"/>
    </source>
</evidence>
<comment type="pathway">
    <text evidence="2 14">Cofactor biosynthesis; riboflavin biosynthesis; 5-amino-6-(D-ribitylamino)uracil from GTP: step 2/4.</text>
</comment>
<keyword evidence="8 14" id="KW-0862">Zinc</keyword>
<keyword evidence="10 14" id="KW-0560">Oxidoreductase</keyword>
<feature type="binding site" evidence="16">
    <location>
        <position position="207"/>
    </location>
    <ligand>
        <name>NADP(+)</name>
        <dbReference type="ChEBI" id="CHEBI:58349"/>
    </ligand>
</feature>
<evidence type="ECO:0000256" key="9">
    <source>
        <dbReference type="ARBA" id="ARBA00022857"/>
    </source>
</evidence>
<feature type="binding site" evidence="16">
    <location>
        <begin position="305"/>
        <end position="311"/>
    </location>
    <ligand>
        <name>NADP(+)</name>
        <dbReference type="ChEBI" id="CHEBI:58349"/>
    </ligand>
</feature>
<evidence type="ECO:0000256" key="14">
    <source>
        <dbReference type="PIRNR" id="PIRNR006769"/>
    </source>
</evidence>
<dbReference type="InterPro" id="IPR024072">
    <property type="entry name" value="DHFR-like_dom_sf"/>
</dbReference>
<feature type="binding site" evidence="17">
    <location>
        <position position="54"/>
    </location>
    <ligand>
        <name>Zn(2+)</name>
        <dbReference type="ChEBI" id="CHEBI:29105"/>
        <note>catalytic</note>
    </ligand>
</feature>
<organism evidence="19">
    <name type="scientific">Paraconexibacter sp. AEG42_29</name>
    <dbReference type="NCBI Taxonomy" id="2997339"/>
    <lineage>
        <taxon>Bacteria</taxon>
        <taxon>Bacillati</taxon>
        <taxon>Actinomycetota</taxon>
        <taxon>Thermoleophilia</taxon>
        <taxon>Solirubrobacterales</taxon>
        <taxon>Paraconexibacteraceae</taxon>
        <taxon>Paraconexibacter</taxon>
    </lineage>
</organism>
<evidence type="ECO:0000313" key="19">
    <source>
        <dbReference type="EMBL" id="XAY05373.1"/>
    </source>
</evidence>
<evidence type="ECO:0000256" key="3">
    <source>
        <dbReference type="ARBA" id="ARBA00004910"/>
    </source>
</evidence>
<comment type="cofactor">
    <cofactor evidence="14 17">
        <name>Zn(2+)</name>
        <dbReference type="ChEBI" id="CHEBI:29105"/>
    </cofactor>
    <text evidence="14 17">Binds 1 zinc ion.</text>
</comment>
<feature type="binding site" evidence="16">
    <location>
        <position position="211"/>
    </location>
    <ligand>
        <name>substrate</name>
    </ligand>
</feature>
<dbReference type="InterPro" id="IPR050765">
    <property type="entry name" value="Riboflavin_Biosynth_HTPR"/>
</dbReference>
<dbReference type="EC" id="3.5.4.26" evidence="14"/>
<keyword evidence="11" id="KW-0511">Multifunctional enzyme</keyword>
<dbReference type="KEGG" id="parq:DSM112329_02223"/>
<dbReference type="Pfam" id="PF01872">
    <property type="entry name" value="RibD_C"/>
    <property type="match status" value="1"/>
</dbReference>
<dbReference type="NCBIfam" id="TIGR00227">
    <property type="entry name" value="ribD_Cterm"/>
    <property type="match status" value="1"/>
</dbReference>
<dbReference type="SUPFAM" id="SSF53597">
    <property type="entry name" value="Dihydrofolate reductase-like"/>
    <property type="match status" value="1"/>
</dbReference>
<keyword evidence="6 14" id="KW-0686">Riboflavin biosynthesis</keyword>
<comment type="catalytic activity">
    <reaction evidence="12 14">
        <text>5-amino-6-(5-phospho-D-ribitylamino)uracil + NADP(+) = 5-amino-6-(5-phospho-D-ribosylamino)uracil + NADPH + H(+)</text>
        <dbReference type="Rhea" id="RHEA:17845"/>
        <dbReference type="ChEBI" id="CHEBI:15378"/>
        <dbReference type="ChEBI" id="CHEBI:57783"/>
        <dbReference type="ChEBI" id="CHEBI:58349"/>
        <dbReference type="ChEBI" id="CHEBI:58421"/>
        <dbReference type="ChEBI" id="CHEBI:58453"/>
        <dbReference type="EC" id="1.1.1.193"/>
    </reaction>
</comment>
<dbReference type="GO" id="GO:0008270">
    <property type="term" value="F:zinc ion binding"/>
    <property type="evidence" value="ECO:0007669"/>
    <property type="project" value="InterPro"/>
</dbReference>
<feature type="domain" description="CMP/dCMP-type deaminase" evidence="18">
    <location>
        <begin position="5"/>
        <end position="128"/>
    </location>
</feature>
<feature type="binding site" evidence="16">
    <location>
        <position position="177"/>
    </location>
    <ligand>
        <name>NADP(+)</name>
        <dbReference type="ChEBI" id="CHEBI:58349"/>
    </ligand>
</feature>
<evidence type="ECO:0000256" key="5">
    <source>
        <dbReference type="ARBA" id="ARBA00007417"/>
    </source>
</evidence>
<dbReference type="InterPro" id="IPR004794">
    <property type="entry name" value="Eubact_RibD"/>
</dbReference>
<feature type="binding site" evidence="16">
    <location>
        <position position="191"/>
    </location>
    <ligand>
        <name>substrate</name>
    </ligand>
</feature>
<dbReference type="EMBL" id="CP114014">
    <property type="protein sequence ID" value="XAY05373.1"/>
    <property type="molecule type" value="Genomic_DNA"/>
</dbReference>
<feature type="binding site" evidence="16">
    <location>
        <position position="214"/>
    </location>
    <ligand>
        <name>substrate</name>
    </ligand>
</feature>
<feature type="binding site" evidence="16">
    <location>
        <position position="231"/>
    </location>
    <ligand>
        <name>NADP(+)</name>
        <dbReference type="ChEBI" id="CHEBI:58349"/>
    </ligand>
</feature>
<feature type="binding site" evidence="16">
    <location>
        <position position="161"/>
    </location>
    <ligand>
        <name>NADP(+)</name>
        <dbReference type="ChEBI" id="CHEBI:58349"/>
    </ligand>
</feature>
<feature type="binding site" evidence="17">
    <location>
        <position position="80"/>
    </location>
    <ligand>
        <name>Zn(2+)</name>
        <dbReference type="ChEBI" id="CHEBI:29105"/>
        <note>catalytic</note>
    </ligand>
</feature>
<sequence length="374" mass="40036">MQRTDTDHEHLARAIDLAQKGLGHVHPNPVVGAVVTKDDVVVGEGWHEIFGGPHAEVNAIAACGDTDLHGATIYVSLEPCCHEGKTPPCTDAILRAGIKRVVVASDDPTEKAAGRGLGILRDEGITVDVAGGELAARARLLNQAFRKHARTGRPWVLFKSAMTLDGKVATRTGDSKWISSSQSRELAHRWRATVDAVVVGIGTALADDPQLTARLESDPPVRQPRRVVFDSTARLPLDSQLVRMAPEVPLTVVVSRAAPRTATDGLEMAGADVIVATGEHEHARVRSALDQLGDRDLCSLLLEGGPRLAGAFLDAGEIDEIRLFLAPIVLGGRAARDPLEGEGSERISDALRALTLDCERCADDVLIKARLKEW</sequence>
<dbReference type="PROSITE" id="PS51747">
    <property type="entry name" value="CYT_DCMP_DEAMINASES_2"/>
    <property type="match status" value="1"/>
</dbReference>
<reference evidence="19" key="1">
    <citation type="submission" date="2022-12" db="EMBL/GenBank/DDBJ databases">
        <title>Paraconexibacter alkalitolerans sp. nov. and Baekduia alba sp. nov., isolated from soil and emended description of the genera Paraconexibacter (Chun et al., 2020) and Baekduia (An et al., 2020).</title>
        <authorList>
            <person name="Vieira S."/>
            <person name="Huber K.J."/>
            <person name="Geppert A."/>
            <person name="Wolf J."/>
            <person name="Neumann-Schaal M."/>
            <person name="Muesken M."/>
            <person name="Overmann J."/>
        </authorList>
    </citation>
    <scope>NUCLEOTIDE SEQUENCE</scope>
    <source>
        <strain evidence="19">AEG42_29</strain>
    </source>
</reference>
<dbReference type="Gene3D" id="3.40.430.10">
    <property type="entry name" value="Dihydrofolate Reductase, subunit A"/>
    <property type="match status" value="1"/>
</dbReference>
<evidence type="ECO:0000256" key="13">
    <source>
        <dbReference type="ARBA" id="ARBA00049886"/>
    </source>
</evidence>
<evidence type="ECO:0000256" key="4">
    <source>
        <dbReference type="ARBA" id="ARBA00005259"/>
    </source>
</evidence>
<proteinExistence type="inferred from homology"/>
<feature type="binding site" evidence="16">
    <location>
        <position position="303"/>
    </location>
    <ligand>
        <name>substrate</name>
    </ligand>
</feature>
<dbReference type="PIRSF" id="PIRSF006769">
    <property type="entry name" value="RibD"/>
    <property type="match status" value="1"/>
</dbReference>
<evidence type="ECO:0000259" key="18">
    <source>
        <dbReference type="PROSITE" id="PS51747"/>
    </source>
</evidence>
<dbReference type="InterPro" id="IPR016192">
    <property type="entry name" value="APOBEC/CMP_deaminase_Zn-bd"/>
</dbReference>
<evidence type="ECO:0000256" key="7">
    <source>
        <dbReference type="ARBA" id="ARBA00022723"/>
    </source>
</evidence>
<evidence type="ECO:0000256" key="2">
    <source>
        <dbReference type="ARBA" id="ARBA00004882"/>
    </source>
</evidence>
<comment type="similarity">
    <text evidence="4 14">In the N-terminal section; belongs to the cytidine and deoxycytidylate deaminase family.</text>
</comment>
<feature type="active site" description="Proton donor" evidence="15">
    <location>
        <position position="56"/>
    </location>
</feature>
<comment type="catalytic activity">
    <reaction evidence="13 14">
        <text>2,5-diamino-6-hydroxy-4-(5-phosphoribosylamino)-pyrimidine + H2O + H(+) = 5-amino-6-(5-phospho-D-ribosylamino)uracil + NH4(+)</text>
        <dbReference type="Rhea" id="RHEA:21868"/>
        <dbReference type="ChEBI" id="CHEBI:15377"/>
        <dbReference type="ChEBI" id="CHEBI:15378"/>
        <dbReference type="ChEBI" id="CHEBI:28938"/>
        <dbReference type="ChEBI" id="CHEBI:58453"/>
        <dbReference type="ChEBI" id="CHEBI:58614"/>
        <dbReference type="EC" id="3.5.4.26"/>
    </reaction>
</comment>
<dbReference type="NCBIfam" id="TIGR00326">
    <property type="entry name" value="eubact_ribD"/>
    <property type="match status" value="1"/>
</dbReference>
<dbReference type="PANTHER" id="PTHR38011:SF7">
    <property type="entry name" value="2,5-DIAMINO-6-RIBOSYLAMINO-4(3H)-PYRIMIDINONE 5'-PHOSPHATE REDUCTASE"/>
    <property type="match status" value="1"/>
</dbReference>
<dbReference type="GO" id="GO:0009231">
    <property type="term" value="P:riboflavin biosynthetic process"/>
    <property type="evidence" value="ECO:0007669"/>
    <property type="project" value="UniProtKB-KW"/>
</dbReference>
<evidence type="ECO:0000256" key="10">
    <source>
        <dbReference type="ARBA" id="ARBA00023002"/>
    </source>
</evidence>
<feature type="binding site" evidence="16">
    <location>
        <position position="175"/>
    </location>
    <ligand>
        <name>substrate</name>
    </ligand>
</feature>
<feature type="binding site" evidence="16">
    <location>
        <position position="203"/>
    </location>
    <ligand>
        <name>substrate</name>
    </ligand>
</feature>
<dbReference type="GO" id="GO:0008835">
    <property type="term" value="F:diaminohydroxyphosphoribosylaminopyrimidine deaminase activity"/>
    <property type="evidence" value="ECO:0007669"/>
    <property type="project" value="UniProtKB-EC"/>
</dbReference>
<dbReference type="PANTHER" id="PTHR38011">
    <property type="entry name" value="DIHYDROFOLATE REDUCTASE FAMILY PROTEIN (AFU_ORTHOLOGUE AFUA_8G06820)"/>
    <property type="match status" value="1"/>
</dbReference>
<dbReference type="Gene3D" id="3.40.140.10">
    <property type="entry name" value="Cytidine Deaminase, domain 2"/>
    <property type="match status" value="1"/>
</dbReference>
<feature type="binding site" evidence="17">
    <location>
        <position position="89"/>
    </location>
    <ligand>
        <name>Zn(2+)</name>
        <dbReference type="ChEBI" id="CHEBI:29105"/>
        <note>catalytic</note>
    </ligand>
</feature>
<evidence type="ECO:0000256" key="6">
    <source>
        <dbReference type="ARBA" id="ARBA00022619"/>
    </source>
</evidence>
<accession>A0AAU7AUL5</accession>
<dbReference type="InterPro" id="IPR002125">
    <property type="entry name" value="CMP_dCMP_dom"/>
</dbReference>
<evidence type="ECO:0000256" key="16">
    <source>
        <dbReference type="PIRSR" id="PIRSR006769-2"/>
    </source>
</evidence>
<dbReference type="CDD" id="cd01284">
    <property type="entry name" value="Riboflavin_deaminase-reductase"/>
    <property type="match status" value="1"/>
</dbReference>
<dbReference type="InterPro" id="IPR011549">
    <property type="entry name" value="RibD_C"/>
</dbReference>
<dbReference type="SUPFAM" id="SSF53927">
    <property type="entry name" value="Cytidine deaminase-like"/>
    <property type="match status" value="1"/>
</dbReference>
<dbReference type="AlphaFoldDB" id="A0AAU7AUL5"/>
<keyword evidence="9 14" id="KW-0521">NADP</keyword>
<dbReference type="InterPro" id="IPR002734">
    <property type="entry name" value="RibDG_C"/>
</dbReference>
<evidence type="ECO:0000256" key="1">
    <source>
        <dbReference type="ARBA" id="ARBA00002151"/>
    </source>
</evidence>
<evidence type="ECO:0000256" key="12">
    <source>
        <dbReference type="ARBA" id="ARBA00049861"/>
    </source>
</evidence>
<evidence type="ECO:0000256" key="11">
    <source>
        <dbReference type="ARBA" id="ARBA00023268"/>
    </source>
</evidence>
<gene>
    <name evidence="19" type="primary">ribD</name>
    <name evidence="19" type="ORF">DSM112329_02223</name>
</gene>
<dbReference type="Pfam" id="PF00383">
    <property type="entry name" value="dCMP_cyt_deam_1"/>
    <property type="match status" value="1"/>
</dbReference>
<dbReference type="InterPro" id="IPR016193">
    <property type="entry name" value="Cytidine_deaminase-like"/>
</dbReference>
<name>A0AAU7AUL5_9ACTN</name>
<evidence type="ECO:0000256" key="17">
    <source>
        <dbReference type="PIRSR" id="PIRSR006769-3"/>
    </source>
</evidence>
<dbReference type="GO" id="GO:0050661">
    <property type="term" value="F:NADP binding"/>
    <property type="evidence" value="ECO:0007669"/>
    <property type="project" value="InterPro"/>
</dbReference>
<dbReference type="EC" id="1.1.1.193" evidence="14"/>
<comment type="pathway">
    <text evidence="3 14">Cofactor biosynthesis; riboflavin biosynthesis; 5-amino-6-(D-ribitylamino)uracil from GTP: step 3/4.</text>
</comment>
<keyword evidence="7 14" id="KW-0479">Metal-binding</keyword>
<comment type="similarity">
    <text evidence="5 14">In the C-terminal section; belongs to the HTP reductase family.</text>
</comment>
<evidence type="ECO:0000256" key="8">
    <source>
        <dbReference type="ARBA" id="ARBA00022833"/>
    </source>
</evidence>
<protein>
    <recommendedName>
        <fullName evidence="14">Riboflavin biosynthesis protein RibD</fullName>
    </recommendedName>
    <domain>
        <recommendedName>
            <fullName evidence="14">Diaminohydroxyphosphoribosylaminopyrimidine deaminase</fullName>
            <shortName evidence="14">DRAP deaminase</shortName>
            <ecNumber evidence="14">3.5.4.26</ecNumber>
        </recommendedName>
        <alternativeName>
            <fullName evidence="14">Riboflavin-specific deaminase</fullName>
        </alternativeName>
    </domain>
    <domain>
        <recommendedName>
            <fullName evidence="14">5-amino-6-(5-phosphoribosylamino)uracil reductase</fullName>
            <ecNumber evidence="14">1.1.1.193</ecNumber>
        </recommendedName>
        <alternativeName>
            <fullName evidence="14">HTP reductase</fullName>
        </alternativeName>
    </domain>
</protein>
<dbReference type="GO" id="GO:0008703">
    <property type="term" value="F:5-amino-6-(5-phosphoribosylamino)uracil reductase activity"/>
    <property type="evidence" value="ECO:0007669"/>
    <property type="project" value="UniProtKB-EC"/>
</dbReference>
<comment type="function">
    <text evidence="1 14">Converts 2,5-diamino-6-(ribosylamino)-4(3h)-pyrimidinone 5'-phosphate into 5-amino-6-(ribosylamino)-2,4(1h,3h)-pyrimidinedione 5'-phosphate.</text>
</comment>
<dbReference type="PROSITE" id="PS00903">
    <property type="entry name" value="CYT_DCMP_DEAMINASES_1"/>
    <property type="match status" value="1"/>
</dbReference>
<keyword evidence="14" id="KW-0378">Hydrolase</keyword>
<dbReference type="RefSeq" id="WP_354701884.1">
    <property type="nucleotide sequence ID" value="NZ_CP114014.1"/>
</dbReference>